<keyword evidence="3" id="KW-0064">Aspartyl protease</keyword>
<dbReference type="InterPro" id="IPR043502">
    <property type="entry name" value="DNA/RNA_pol_sf"/>
</dbReference>
<sequence>MTRAKFDIEKFDGTGDFGLWKIKMHALLIQHGCEAALEVLPADMEAQTKVELNKKAHSDVILCLGNKVPREVTGETTATGVWSNLETLYMTKSLANKLYPKKKLYTFYMPTGRKISEHIDEFNKIVLDLTNIEDVMATLNSKEIKKRSKAKGDDGEGLYVRGRTDRRDSRQSRGKSRSKSRGGRLKCYICQSEDHLKRNCPKNNRKKSTGYVKKDEQPSSSGSTYDDSEVMMVMSAQAQALLDWIMDSGCSYHMTPRLDILFDFLECDGGSVQLGDNRECKIRGIGKVRIQLRDGSSFVLHNVRYIPELKRNLISLGTLEKEGFTVKLQSGKVKVINGSRVVLSGIRRDNCVYSLDGHAMAGELNASVEEKDNLAQVWHKRLGHISEAGLNVLEKQGLFGKKSLGKLDFCDNYVLGKSHRVRSVWVYIVRFKHEAFGKFKEWKQLVENQTGRTVKKLRTDNGLEFFAGTPQHNGPAERMNRTLMYKVRCLLIQSGLPKTFWVEATYMAAYLINRSPSTTIEKKTPTEMCLGHPSDYEMLRIFDCVAYPHDKQGKLDPRAVKCVLLGYPEGVKGYRLYRLDNKLPKIVTNRNVIFNESVMYKDTLRDSDAGADNKGKKDTHEPLTYQEAFACEDSSKWKAAMKEEMDSLRKNKTWELVDHPAGQKLVSCKWLFKIKEGIEGVQKPRYKARLVARGFTQRAGIDYNEVFSPVVRHTSIRVILALTACKDYELEQLDVKTAFLHGNLEEVIYMRQPPGYEQGNKVCLLKKSLYGLKQSPRQWYRRFDEYMLSNGFKRSSYDSCVYYRSYAPGEYIYLLLYVDDMLIACKSKAEIGSTKSLLKKEFDMKELGEAKKILGMEIVRDQIRKILRVSQSVYVSKILNNFRIDNGKSVKMPLDGHFKLSLKDCPVRDCDVERMSKVPYANAILKYLWGIANAGLVYGTNRGKDMDVTGFVDSDYAKDPDKGRSITDFAFLVQGCVVGWKATLQHVVALSTTEAEYIALTEAVNEAICLRGLLEELGVELNTVAVNCDNHDAIHLLRNHVFYERTKHINVRYHFIREVLEAKTVNVLKVGTEHNVADALTKVVPGLKLQHCLELLNVGVG</sequence>
<dbReference type="InterPro" id="IPR025724">
    <property type="entry name" value="GAG-pre-integrase_dom"/>
</dbReference>
<keyword evidence="5" id="KW-0862">Zinc</keyword>
<dbReference type="InterPro" id="IPR036875">
    <property type="entry name" value="Znf_CCHC_sf"/>
</dbReference>
<dbReference type="SUPFAM" id="SSF53098">
    <property type="entry name" value="Ribonuclease H-like"/>
    <property type="match status" value="1"/>
</dbReference>
<dbReference type="PROSITE" id="PS50158">
    <property type="entry name" value="ZF_CCHC"/>
    <property type="match status" value="1"/>
</dbReference>
<dbReference type="InterPro" id="IPR054722">
    <property type="entry name" value="PolX-like_BBD"/>
</dbReference>
<dbReference type="InterPro" id="IPR057670">
    <property type="entry name" value="SH3_retrovirus"/>
</dbReference>
<evidence type="ECO:0000313" key="9">
    <source>
        <dbReference type="Proteomes" id="UP001151760"/>
    </source>
</evidence>
<organism evidence="8 9">
    <name type="scientific">Tanacetum coccineum</name>
    <dbReference type="NCBI Taxonomy" id="301880"/>
    <lineage>
        <taxon>Eukaryota</taxon>
        <taxon>Viridiplantae</taxon>
        <taxon>Streptophyta</taxon>
        <taxon>Embryophyta</taxon>
        <taxon>Tracheophyta</taxon>
        <taxon>Spermatophyta</taxon>
        <taxon>Magnoliopsida</taxon>
        <taxon>eudicotyledons</taxon>
        <taxon>Gunneridae</taxon>
        <taxon>Pentapetalae</taxon>
        <taxon>asterids</taxon>
        <taxon>campanulids</taxon>
        <taxon>Asterales</taxon>
        <taxon>Asteraceae</taxon>
        <taxon>Asteroideae</taxon>
        <taxon>Anthemideae</taxon>
        <taxon>Anthemidinae</taxon>
        <taxon>Tanacetum</taxon>
    </lineage>
</organism>
<protein>
    <submittedName>
        <fullName evidence="8">Retrotransposon protein, putative, ty1-copia subclass</fullName>
    </submittedName>
</protein>
<feature type="region of interest" description="Disordered" evidence="6">
    <location>
        <begin position="143"/>
        <end position="183"/>
    </location>
</feature>
<evidence type="ECO:0000256" key="3">
    <source>
        <dbReference type="ARBA" id="ARBA00022750"/>
    </source>
</evidence>
<feature type="region of interest" description="Disordered" evidence="6">
    <location>
        <begin position="199"/>
        <end position="226"/>
    </location>
</feature>
<accession>A0ABQ4XQE4</accession>
<evidence type="ECO:0000256" key="2">
    <source>
        <dbReference type="ARBA" id="ARBA00022723"/>
    </source>
</evidence>
<feature type="compositionally biased region" description="Basic residues" evidence="6">
    <location>
        <begin position="172"/>
        <end position="183"/>
    </location>
</feature>
<dbReference type="Pfam" id="PF00098">
    <property type="entry name" value="zf-CCHC"/>
    <property type="match status" value="1"/>
</dbReference>
<dbReference type="Pfam" id="PF07727">
    <property type="entry name" value="RVT_2"/>
    <property type="match status" value="1"/>
</dbReference>
<name>A0ABQ4XQE4_9ASTR</name>
<dbReference type="PANTHER" id="PTHR42648">
    <property type="entry name" value="TRANSPOSASE, PUTATIVE-RELATED"/>
    <property type="match status" value="1"/>
</dbReference>
<dbReference type="SUPFAM" id="SSF56672">
    <property type="entry name" value="DNA/RNA polymerases"/>
    <property type="match status" value="1"/>
</dbReference>
<dbReference type="InterPro" id="IPR001878">
    <property type="entry name" value="Znf_CCHC"/>
</dbReference>
<dbReference type="CDD" id="cd09272">
    <property type="entry name" value="RNase_HI_RT_Ty1"/>
    <property type="match status" value="1"/>
</dbReference>
<reference evidence="8" key="1">
    <citation type="journal article" date="2022" name="Int. J. Mol. Sci.">
        <title>Draft Genome of Tanacetum Coccineum: Genomic Comparison of Closely Related Tanacetum-Family Plants.</title>
        <authorList>
            <person name="Yamashiro T."/>
            <person name="Shiraishi A."/>
            <person name="Nakayama K."/>
            <person name="Satake H."/>
        </authorList>
    </citation>
    <scope>NUCLEOTIDE SEQUENCE</scope>
</reference>
<gene>
    <name evidence="8" type="ORF">Tco_0682156</name>
</gene>
<keyword evidence="1" id="KW-0645">Protease</keyword>
<evidence type="ECO:0000259" key="7">
    <source>
        <dbReference type="PROSITE" id="PS50158"/>
    </source>
</evidence>
<dbReference type="Gene3D" id="4.10.60.10">
    <property type="entry name" value="Zinc finger, CCHC-type"/>
    <property type="match status" value="1"/>
</dbReference>
<dbReference type="InterPro" id="IPR012337">
    <property type="entry name" value="RNaseH-like_sf"/>
</dbReference>
<evidence type="ECO:0000256" key="6">
    <source>
        <dbReference type="SAM" id="MobiDB-lite"/>
    </source>
</evidence>
<dbReference type="InterPro" id="IPR039537">
    <property type="entry name" value="Retrotran_Ty1/copia-like"/>
</dbReference>
<evidence type="ECO:0000256" key="5">
    <source>
        <dbReference type="PROSITE-ProRule" id="PRU00047"/>
    </source>
</evidence>
<keyword evidence="5" id="KW-0863">Zinc-finger</keyword>
<dbReference type="Pfam" id="PF22936">
    <property type="entry name" value="Pol_BBD"/>
    <property type="match status" value="1"/>
</dbReference>
<dbReference type="Pfam" id="PF14223">
    <property type="entry name" value="Retrotran_gag_2"/>
    <property type="match status" value="1"/>
</dbReference>
<dbReference type="Pfam" id="PF25597">
    <property type="entry name" value="SH3_retrovirus"/>
    <property type="match status" value="1"/>
</dbReference>
<dbReference type="EMBL" id="BQNB010009729">
    <property type="protein sequence ID" value="GJS67592.1"/>
    <property type="molecule type" value="Genomic_DNA"/>
</dbReference>
<keyword evidence="4" id="KW-0378">Hydrolase</keyword>
<evidence type="ECO:0000256" key="4">
    <source>
        <dbReference type="ARBA" id="ARBA00022801"/>
    </source>
</evidence>
<feature type="compositionally biased region" description="Basic residues" evidence="6">
    <location>
        <begin position="199"/>
        <end position="208"/>
    </location>
</feature>
<dbReference type="PANTHER" id="PTHR42648:SF28">
    <property type="entry name" value="TRANSPOSON-ENCODED PROTEIN WITH RIBONUCLEASE H-LIKE AND RETROVIRUS ZINC FINGER-LIKE DOMAINS"/>
    <property type="match status" value="1"/>
</dbReference>
<dbReference type="Pfam" id="PF13976">
    <property type="entry name" value="gag_pre-integrs"/>
    <property type="match status" value="1"/>
</dbReference>
<keyword evidence="2" id="KW-0479">Metal-binding</keyword>
<dbReference type="InterPro" id="IPR036397">
    <property type="entry name" value="RNaseH_sf"/>
</dbReference>
<evidence type="ECO:0000313" key="8">
    <source>
        <dbReference type="EMBL" id="GJS67592.1"/>
    </source>
</evidence>
<evidence type="ECO:0000256" key="1">
    <source>
        <dbReference type="ARBA" id="ARBA00022670"/>
    </source>
</evidence>
<proteinExistence type="predicted"/>
<dbReference type="SMART" id="SM00343">
    <property type="entry name" value="ZnF_C2HC"/>
    <property type="match status" value="1"/>
</dbReference>
<comment type="caution">
    <text evidence="8">The sequence shown here is derived from an EMBL/GenBank/DDBJ whole genome shotgun (WGS) entry which is preliminary data.</text>
</comment>
<feature type="compositionally biased region" description="Basic and acidic residues" evidence="6">
    <location>
        <begin position="162"/>
        <end position="171"/>
    </location>
</feature>
<keyword evidence="9" id="KW-1185">Reference proteome</keyword>
<dbReference type="InterPro" id="IPR013103">
    <property type="entry name" value="RVT_2"/>
</dbReference>
<dbReference type="Gene3D" id="3.30.420.10">
    <property type="entry name" value="Ribonuclease H-like superfamily/Ribonuclease H"/>
    <property type="match status" value="1"/>
</dbReference>
<reference evidence="8" key="2">
    <citation type="submission" date="2022-01" db="EMBL/GenBank/DDBJ databases">
        <authorList>
            <person name="Yamashiro T."/>
            <person name="Shiraishi A."/>
            <person name="Satake H."/>
            <person name="Nakayama K."/>
        </authorList>
    </citation>
    <scope>NUCLEOTIDE SEQUENCE</scope>
</reference>
<dbReference type="Proteomes" id="UP001151760">
    <property type="component" value="Unassembled WGS sequence"/>
</dbReference>
<dbReference type="SUPFAM" id="SSF57756">
    <property type="entry name" value="Retrovirus zinc finger-like domains"/>
    <property type="match status" value="1"/>
</dbReference>
<feature type="domain" description="CCHC-type" evidence="7">
    <location>
        <begin position="186"/>
        <end position="202"/>
    </location>
</feature>